<gene>
    <name evidence="1" type="ORF">S01H4_65535</name>
</gene>
<organism evidence="1">
    <name type="scientific">marine sediment metagenome</name>
    <dbReference type="NCBI Taxonomy" id="412755"/>
    <lineage>
        <taxon>unclassified sequences</taxon>
        <taxon>metagenomes</taxon>
        <taxon>ecological metagenomes</taxon>
    </lineage>
</organism>
<name>X1DZR7_9ZZZZ</name>
<dbReference type="EMBL" id="BART01040144">
    <property type="protein sequence ID" value="GAH26491.1"/>
    <property type="molecule type" value="Genomic_DNA"/>
</dbReference>
<protein>
    <submittedName>
        <fullName evidence="1">Uncharacterized protein</fullName>
    </submittedName>
</protein>
<reference evidence="1" key="1">
    <citation type="journal article" date="2014" name="Front. Microbiol.">
        <title>High frequency of phylogenetically diverse reductive dehalogenase-homologous genes in deep subseafloor sedimentary metagenomes.</title>
        <authorList>
            <person name="Kawai M."/>
            <person name="Futagami T."/>
            <person name="Toyoda A."/>
            <person name="Takaki Y."/>
            <person name="Nishi S."/>
            <person name="Hori S."/>
            <person name="Arai W."/>
            <person name="Tsubouchi T."/>
            <person name="Morono Y."/>
            <person name="Uchiyama I."/>
            <person name="Ito T."/>
            <person name="Fujiyama A."/>
            <person name="Inagaki F."/>
            <person name="Takami H."/>
        </authorList>
    </citation>
    <scope>NUCLEOTIDE SEQUENCE</scope>
    <source>
        <strain evidence="1">Expedition CK06-06</strain>
    </source>
</reference>
<sequence length="103" mass="12484">EKNVNFQKKIVKSCVEKIKPSLFKKLFFKSWRTEPNILIEMLYENQDWLDLLYSRIYDISFELKYIQKINNITAESIFSLYEGMNYADEYFKDTKLNALEKYA</sequence>
<comment type="caution">
    <text evidence="1">The sequence shown here is derived from an EMBL/GenBank/DDBJ whole genome shotgun (WGS) entry which is preliminary data.</text>
</comment>
<accession>X1DZR7</accession>
<feature type="non-terminal residue" evidence="1">
    <location>
        <position position="103"/>
    </location>
</feature>
<proteinExistence type="predicted"/>
<evidence type="ECO:0000313" key="1">
    <source>
        <dbReference type="EMBL" id="GAH26491.1"/>
    </source>
</evidence>
<dbReference type="AlphaFoldDB" id="X1DZR7"/>
<feature type="non-terminal residue" evidence="1">
    <location>
        <position position="1"/>
    </location>
</feature>